<feature type="signal peptide" evidence="3">
    <location>
        <begin position="1"/>
        <end position="28"/>
    </location>
</feature>
<dbReference type="Proteomes" id="UP001058016">
    <property type="component" value="Chromosome"/>
</dbReference>
<dbReference type="RefSeq" id="WP_212726229.1">
    <property type="nucleotide sequence ID" value="NZ_CP071249.1"/>
</dbReference>
<evidence type="ECO:0000313" key="4">
    <source>
        <dbReference type="EMBL" id="UUF06037.1"/>
    </source>
</evidence>
<name>A0ABY5JKG1_9FIRM</name>
<keyword evidence="1" id="KW-0175">Coiled coil</keyword>
<keyword evidence="3" id="KW-0732">Signal</keyword>
<feature type="chain" id="PRO_5046682676" evidence="3">
    <location>
        <begin position="29"/>
        <end position="410"/>
    </location>
</feature>
<evidence type="ECO:0000256" key="1">
    <source>
        <dbReference type="SAM" id="Coils"/>
    </source>
</evidence>
<feature type="compositionally biased region" description="Acidic residues" evidence="2">
    <location>
        <begin position="385"/>
        <end position="410"/>
    </location>
</feature>
<evidence type="ECO:0000256" key="2">
    <source>
        <dbReference type="SAM" id="MobiDB-lite"/>
    </source>
</evidence>
<reference evidence="4 5" key="1">
    <citation type="submission" date="2021-03" db="EMBL/GenBank/DDBJ databases">
        <title>Comparative Genomics and Metabolomics in the genus Turicibacter.</title>
        <authorList>
            <person name="Maki J."/>
            <person name="Looft T."/>
        </authorList>
    </citation>
    <scope>NUCLEOTIDE SEQUENCE [LARGE SCALE GENOMIC DNA]</scope>
    <source>
        <strain evidence="4 5">MMM721</strain>
    </source>
</reference>
<accession>A0ABY5JKG1</accession>
<gene>
    <name evidence="4" type="ORF">J0J69_00120</name>
</gene>
<feature type="compositionally biased region" description="Acidic residues" evidence="2">
    <location>
        <begin position="342"/>
        <end position="364"/>
    </location>
</feature>
<evidence type="ECO:0000313" key="5">
    <source>
        <dbReference type="Proteomes" id="UP001058016"/>
    </source>
</evidence>
<evidence type="ECO:0000256" key="3">
    <source>
        <dbReference type="SAM" id="SignalP"/>
    </source>
</evidence>
<dbReference type="EMBL" id="CP071249">
    <property type="protein sequence ID" value="UUF06037.1"/>
    <property type="molecule type" value="Genomic_DNA"/>
</dbReference>
<organism evidence="4 5">
    <name type="scientific">Turicibacter bilis</name>
    <dbReference type="NCBI Taxonomy" id="2735723"/>
    <lineage>
        <taxon>Bacteria</taxon>
        <taxon>Bacillati</taxon>
        <taxon>Bacillota</taxon>
        <taxon>Erysipelotrichia</taxon>
        <taxon>Erysipelotrichales</taxon>
        <taxon>Turicibacteraceae</taxon>
        <taxon>Turicibacter</taxon>
    </lineage>
</organism>
<sequence>MLKNSLIKKTVLALTVVAGLSVSMTAFAKSSFTGEYRQGEILSFGSSLNQREEAALRDYFGVSDEMEAIYVDNETAIKQLGLAPDALDDYKGGWYSSAYVKLTDQGGINVSSKNVSLVTNEMFANALITSGILNCEVIVSAPFMVTGESALAGILAGAEEIMGESLSEENKIVAKEEIDTTLEIADEILNNPDNEINSSSDSSTVASGIINDIKQQVIKDSPNSTQIEQIIVNVTNNYGVDLSEESTERIANLMEDVNKLDIDYKDIKETMKNIGDSISESLKEAGVKLKESGVLEKIGNWFVDLVRGIGEWIKGLFISSNEVDLPILNEEEPSDMNASIENSDESGEVEVFEPSTSEETDINTEDLTAGENVDENEPKDNVEQNSEENEAEVVPEETSNDLENNESVSE</sequence>
<proteinExistence type="predicted"/>
<dbReference type="InterPro" id="IPR009343">
    <property type="entry name" value="DUF1002"/>
</dbReference>
<dbReference type="Pfam" id="PF06207">
    <property type="entry name" value="DUF1002"/>
    <property type="match status" value="1"/>
</dbReference>
<keyword evidence="5" id="KW-1185">Reference proteome</keyword>
<feature type="coiled-coil region" evidence="1">
    <location>
        <begin position="243"/>
        <end position="270"/>
    </location>
</feature>
<protein>
    <submittedName>
        <fullName evidence="4">DUF1002 domain-containing protein</fullName>
    </submittedName>
</protein>
<feature type="region of interest" description="Disordered" evidence="2">
    <location>
        <begin position="337"/>
        <end position="410"/>
    </location>
</feature>